<dbReference type="Proteomes" id="UP000076858">
    <property type="component" value="Unassembled WGS sequence"/>
</dbReference>
<sequence length="69" mass="8054">MVQCGRLRAPAWKKRTPKKRGWDRNGLPYPYPEQKSRQRLRSGVSHVGRLVSVRHEKKKITAYPPKSNS</sequence>
<accession>A0A164EYD4</accession>
<evidence type="ECO:0000256" key="1">
    <source>
        <dbReference type="SAM" id="MobiDB-lite"/>
    </source>
</evidence>
<protein>
    <submittedName>
        <fullName evidence="2">Uncharacterized protein</fullName>
    </submittedName>
</protein>
<dbReference type="AlphaFoldDB" id="A0A164EYD4"/>
<evidence type="ECO:0000313" key="2">
    <source>
        <dbReference type="EMBL" id="KZR97249.1"/>
    </source>
</evidence>
<name>A0A164EYD4_9CRUS</name>
<gene>
    <name evidence="2" type="ORF">APZ42_007980</name>
</gene>
<comment type="caution">
    <text evidence="2">The sequence shown here is derived from an EMBL/GenBank/DDBJ whole genome shotgun (WGS) entry which is preliminary data.</text>
</comment>
<proteinExistence type="predicted"/>
<reference evidence="2 3" key="1">
    <citation type="submission" date="2016-03" db="EMBL/GenBank/DDBJ databases">
        <title>EvidentialGene: Evidence-directed Construction of Genes on Genomes.</title>
        <authorList>
            <person name="Gilbert D.G."/>
            <person name="Choi J.-H."/>
            <person name="Mockaitis K."/>
            <person name="Colbourne J."/>
            <person name="Pfrender M."/>
        </authorList>
    </citation>
    <scope>NUCLEOTIDE SEQUENCE [LARGE SCALE GENOMIC DNA]</scope>
    <source>
        <strain evidence="2 3">Xinb3</strain>
        <tissue evidence="2">Complete organism</tissue>
    </source>
</reference>
<feature type="compositionally biased region" description="Basic residues" evidence="1">
    <location>
        <begin position="11"/>
        <end position="21"/>
    </location>
</feature>
<dbReference type="EMBL" id="LRGB01022140">
    <property type="protein sequence ID" value="KZR97249.1"/>
    <property type="molecule type" value="Genomic_DNA"/>
</dbReference>
<organism evidence="2 3">
    <name type="scientific">Daphnia magna</name>
    <dbReference type="NCBI Taxonomy" id="35525"/>
    <lineage>
        <taxon>Eukaryota</taxon>
        <taxon>Metazoa</taxon>
        <taxon>Ecdysozoa</taxon>
        <taxon>Arthropoda</taxon>
        <taxon>Crustacea</taxon>
        <taxon>Branchiopoda</taxon>
        <taxon>Diplostraca</taxon>
        <taxon>Cladocera</taxon>
        <taxon>Anomopoda</taxon>
        <taxon>Daphniidae</taxon>
        <taxon>Daphnia</taxon>
    </lineage>
</organism>
<feature type="region of interest" description="Disordered" evidence="1">
    <location>
        <begin position="1"/>
        <end position="42"/>
    </location>
</feature>
<evidence type="ECO:0000313" key="3">
    <source>
        <dbReference type="Proteomes" id="UP000076858"/>
    </source>
</evidence>
<keyword evidence="3" id="KW-1185">Reference proteome</keyword>